<dbReference type="Proteomes" id="UP000008909">
    <property type="component" value="Unassembled WGS sequence"/>
</dbReference>
<accession>G7YAC4</accession>
<keyword evidence="3" id="KW-1185">Reference proteome</keyword>
<sequence>MNRTVAVCILSLKQKLRIFLKESKIPYLRSKNFGRLLNADCLMVTGVVCSAISNGHSSNSNGVRLCSTKKDKVVAWHEITAERKSYRFHLCRQFIHNKTIHVMLLSHRLLNTPKHLRMGMNQSFSMKAYTNKRSRSRQSVFEKAHFGKDSATAFKREFNPDGGATESTDSSSGHQLLRWLSSPYDVLENKEKGDLRRSLAQNSDRIEEVLGGKSKRIASFKEHVAIRVLAHNLKTLQRELDKLLTSDEPATPGSLCSLDADRNALATTYQYWEFLYFGILIYLFANLAINPTLQGHLKTQTAKCNYRAQLEDQLRDRLIAGVQLPELQKKLLLCPDRKLQPLRKICEQYEDVKHSAITSFSPTSFVELDRGIDNFLMQYVNVVHSATGKNPAFLFKSRSLRTSFDCAKTADVTFFKGNGFRPATGIIFSSNGKRMVTLLDLDDPSSHQSHIDHVEFNTGCHAVNGTPAVSNTNESFVDDLIVSEQDVISKEYTTNGEPEVSSLRRSDRDHY</sequence>
<dbReference type="AlphaFoldDB" id="G7YAC4"/>
<feature type="region of interest" description="Disordered" evidence="1">
    <location>
        <begin position="491"/>
        <end position="511"/>
    </location>
</feature>
<evidence type="ECO:0000256" key="1">
    <source>
        <dbReference type="SAM" id="MobiDB-lite"/>
    </source>
</evidence>
<evidence type="ECO:0000313" key="2">
    <source>
        <dbReference type="EMBL" id="GAA49908.1"/>
    </source>
</evidence>
<dbReference type="EMBL" id="DF142995">
    <property type="protein sequence ID" value="GAA49908.1"/>
    <property type="molecule type" value="Genomic_DNA"/>
</dbReference>
<evidence type="ECO:0000313" key="3">
    <source>
        <dbReference type="Proteomes" id="UP000008909"/>
    </source>
</evidence>
<name>G7YAC4_CLOSI</name>
<reference key="2">
    <citation type="submission" date="2011-10" db="EMBL/GenBank/DDBJ databases">
        <title>The genome and transcriptome sequence of Clonorchis sinensis provide insights into the carcinogenic liver fluke.</title>
        <authorList>
            <person name="Wang X."/>
            <person name="Huang Y."/>
            <person name="Chen W."/>
            <person name="Liu H."/>
            <person name="Guo L."/>
            <person name="Chen Y."/>
            <person name="Luo F."/>
            <person name="Zhou W."/>
            <person name="Sun J."/>
            <person name="Mao Q."/>
            <person name="Liang P."/>
            <person name="Zhou C."/>
            <person name="Tian Y."/>
            <person name="Men J."/>
            <person name="Lv X."/>
            <person name="Huang L."/>
            <person name="Zhou J."/>
            <person name="Hu Y."/>
            <person name="Li R."/>
            <person name="Zhang F."/>
            <person name="Lei H."/>
            <person name="Li X."/>
            <person name="Hu X."/>
            <person name="Liang C."/>
            <person name="Xu J."/>
            <person name="Wu Z."/>
            <person name="Yu X."/>
        </authorList>
    </citation>
    <scope>NUCLEOTIDE SEQUENCE</scope>
    <source>
        <strain>Henan</strain>
    </source>
</reference>
<gene>
    <name evidence="2" type="ORF">CLF_103767</name>
</gene>
<feature type="compositionally biased region" description="Basic and acidic residues" evidence="1">
    <location>
        <begin position="502"/>
        <end position="511"/>
    </location>
</feature>
<protein>
    <submittedName>
        <fullName evidence="2">Uncharacterized protein</fullName>
    </submittedName>
</protein>
<proteinExistence type="predicted"/>
<organism evidence="2 3">
    <name type="scientific">Clonorchis sinensis</name>
    <name type="common">Chinese liver fluke</name>
    <dbReference type="NCBI Taxonomy" id="79923"/>
    <lineage>
        <taxon>Eukaryota</taxon>
        <taxon>Metazoa</taxon>
        <taxon>Spiralia</taxon>
        <taxon>Lophotrochozoa</taxon>
        <taxon>Platyhelminthes</taxon>
        <taxon>Trematoda</taxon>
        <taxon>Digenea</taxon>
        <taxon>Opisthorchiida</taxon>
        <taxon>Opisthorchiata</taxon>
        <taxon>Opisthorchiidae</taxon>
        <taxon>Clonorchis</taxon>
    </lineage>
</organism>
<reference evidence="2" key="1">
    <citation type="journal article" date="2011" name="Genome Biol.">
        <title>The draft genome of the carcinogenic human liver fluke Clonorchis sinensis.</title>
        <authorList>
            <person name="Wang X."/>
            <person name="Chen W."/>
            <person name="Huang Y."/>
            <person name="Sun J."/>
            <person name="Men J."/>
            <person name="Liu H."/>
            <person name="Luo F."/>
            <person name="Guo L."/>
            <person name="Lv X."/>
            <person name="Deng C."/>
            <person name="Zhou C."/>
            <person name="Fan Y."/>
            <person name="Li X."/>
            <person name="Huang L."/>
            <person name="Hu Y."/>
            <person name="Liang C."/>
            <person name="Hu X."/>
            <person name="Xu J."/>
            <person name="Yu X."/>
        </authorList>
    </citation>
    <scope>NUCLEOTIDE SEQUENCE [LARGE SCALE GENOMIC DNA]</scope>
    <source>
        <strain evidence="2">Henan</strain>
    </source>
</reference>